<proteinExistence type="inferred from homology"/>
<evidence type="ECO:0000256" key="3">
    <source>
        <dbReference type="ARBA" id="ARBA00023315"/>
    </source>
</evidence>
<accession>A0ABV9Y619</accession>
<dbReference type="Pfam" id="PF00109">
    <property type="entry name" value="ketoacyl-synt"/>
    <property type="match status" value="1"/>
</dbReference>
<dbReference type="EMBL" id="JBHSJB010000031">
    <property type="protein sequence ID" value="MFC5058118.1"/>
    <property type="molecule type" value="Genomic_DNA"/>
</dbReference>
<sequence length="429" mass="43670">MTGVVVTGIGVVAPNGLGVEDYWRATLAGRSGISRLTRFDPGGHRASLAGQVGGFDAEARLPGRLLPQTDVSTRFALVAAELALADSGVDVASTCEYDLGVITSNALGGFEFTHREFRKLWTEGPASVSVYESFAWFYAVNTGQISIRHGLRGPGRVLVGEQAGGLDAIGTARRAVRRGTPVVVTGGVDSALDPWGWAAQLAGGRVSGSDDPGRAYLPFDVAASGYVPGEGGAILVLEDAGAAAARGATAYGEVAGYAATFDPAPGSDREPALRRAVELALADAGTAPVEVDVVFADAVALPGPDAAEAAAIRAVFGERGVPVTAPKALTGRLYAGGGPLDTAAALLSIRDGVVPAVPAGVEVPPDYGIDLVVGAPRREPVSCALVLARGKGGFNAAVVVRRAAGRTRVGARVGNGAETRAEARVEEER</sequence>
<dbReference type="InterPro" id="IPR016039">
    <property type="entry name" value="Thiolase-like"/>
</dbReference>
<evidence type="ECO:0000256" key="1">
    <source>
        <dbReference type="ARBA" id="ARBA00008467"/>
    </source>
</evidence>
<comment type="similarity">
    <text evidence="1 4">Belongs to the thiolase-like superfamily. Beta-ketoacyl-ACP synthases family.</text>
</comment>
<evidence type="ECO:0000313" key="7">
    <source>
        <dbReference type="Proteomes" id="UP001595833"/>
    </source>
</evidence>
<evidence type="ECO:0000256" key="2">
    <source>
        <dbReference type="ARBA" id="ARBA00022679"/>
    </source>
</evidence>
<evidence type="ECO:0000313" key="6">
    <source>
        <dbReference type="EMBL" id="MFC5058118.1"/>
    </source>
</evidence>
<keyword evidence="2 4" id="KW-0808">Transferase</keyword>
<dbReference type="CDD" id="cd00832">
    <property type="entry name" value="CLF"/>
    <property type="match status" value="1"/>
</dbReference>
<protein>
    <submittedName>
        <fullName evidence="6">Ketosynthase chain-length factor</fullName>
    </submittedName>
</protein>
<keyword evidence="3" id="KW-0012">Acyltransferase</keyword>
<dbReference type="PANTHER" id="PTHR11712">
    <property type="entry name" value="POLYKETIDE SYNTHASE-RELATED"/>
    <property type="match status" value="1"/>
</dbReference>
<gene>
    <name evidence="6" type="ORF">ACFPFM_30780</name>
</gene>
<feature type="domain" description="Ketosynthase family 3 (KS3)" evidence="5">
    <location>
        <begin position="1"/>
        <end position="402"/>
    </location>
</feature>
<reference evidence="7" key="1">
    <citation type="journal article" date="2019" name="Int. J. Syst. Evol. Microbiol.">
        <title>The Global Catalogue of Microorganisms (GCM) 10K type strain sequencing project: providing services to taxonomists for standard genome sequencing and annotation.</title>
        <authorList>
            <consortium name="The Broad Institute Genomics Platform"/>
            <consortium name="The Broad Institute Genome Sequencing Center for Infectious Disease"/>
            <person name="Wu L."/>
            <person name="Ma J."/>
        </authorList>
    </citation>
    <scope>NUCLEOTIDE SEQUENCE [LARGE SCALE GENOMIC DNA]</scope>
    <source>
        <strain evidence="7">KCTC 12848</strain>
    </source>
</reference>
<dbReference type="InterPro" id="IPR014030">
    <property type="entry name" value="Ketoacyl_synth_N"/>
</dbReference>
<dbReference type="Gene3D" id="3.40.47.10">
    <property type="match status" value="2"/>
</dbReference>
<dbReference type="InterPro" id="IPR020841">
    <property type="entry name" value="PKS_Beta-ketoAc_synthase_dom"/>
</dbReference>
<dbReference type="Pfam" id="PF02801">
    <property type="entry name" value="Ketoacyl-synt_C"/>
    <property type="match status" value="1"/>
</dbReference>
<dbReference type="Proteomes" id="UP001595833">
    <property type="component" value="Unassembled WGS sequence"/>
</dbReference>
<dbReference type="InterPro" id="IPR014031">
    <property type="entry name" value="Ketoacyl_synth_C"/>
</dbReference>
<keyword evidence="7" id="KW-1185">Reference proteome</keyword>
<dbReference type="SUPFAM" id="SSF53901">
    <property type="entry name" value="Thiolase-like"/>
    <property type="match status" value="2"/>
</dbReference>
<organism evidence="6 7">
    <name type="scientific">Saccharothrix xinjiangensis</name>
    <dbReference type="NCBI Taxonomy" id="204798"/>
    <lineage>
        <taxon>Bacteria</taxon>
        <taxon>Bacillati</taxon>
        <taxon>Actinomycetota</taxon>
        <taxon>Actinomycetes</taxon>
        <taxon>Pseudonocardiales</taxon>
        <taxon>Pseudonocardiaceae</taxon>
        <taxon>Saccharothrix</taxon>
    </lineage>
</organism>
<name>A0ABV9Y619_9PSEU</name>
<dbReference type="PANTHER" id="PTHR11712:SF322">
    <property type="entry name" value="POLYKETIDE BETA-KETOACYL SYNTHASE 2-RELATED"/>
    <property type="match status" value="1"/>
</dbReference>
<evidence type="ECO:0000256" key="4">
    <source>
        <dbReference type="RuleBase" id="RU003694"/>
    </source>
</evidence>
<evidence type="ECO:0000259" key="5">
    <source>
        <dbReference type="PROSITE" id="PS52004"/>
    </source>
</evidence>
<dbReference type="InterPro" id="IPR000794">
    <property type="entry name" value="Beta-ketoacyl_synthase"/>
</dbReference>
<dbReference type="RefSeq" id="WP_380647964.1">
    <property type="nucleotide sequence ID" value="NZ_JBHSJB010000031.1"/>
</dbReference>
<comment type="caution">
    <text evidence="6">The sequence shown here is derived from an EMBL/GenBank/DDBJ whole genome shotgun (WGS) entry which is preliminary data.</text>
</comment>
<dbReference type="PROSITE" id="PS52004">
    <property type="entry name" value="KS3_2"/>
    <property type="match status" value="1"/>
</dbReference>